<proteinExistence type="predicted"/>
<sequence length="93" mass="10866">MIVLNQRGCPERVRFRILELRNGEPYLVDSYASIIMVQRYVNLRTSGLTHKEHGLPVKCRFYMMSADHPDYSGLSKSWTEGLTLKELEDYLND</sequence>
<evidence type="ECO:0000313" key="1">
    <source>
        <dbReference type="EMBL" id="AUO78699.1"/>
    </source>
</evidence>
<keyword evidence="2" id="KW-1185">Reference proteome</keyword>
<organism evidence="1 2">
    <name type="scientific">Klebsiella phage vB_Kpn_F48</name>
    <dbReference type="NCBI Taxonomy" id="2070028"/>
    <lineage>
        <taxon>Viruses</taxon>
        <taxon>Duplodnaviria</taxon>
        <taxon>Heunggongvirae</taxon>
        <taxon>Uroviricota</taxon>
        <taxon>Caudoviricetes</taxon>
        <taxon>Marfavirus</taxon>
        <taxon>Marfavirus F48</taxon>
    </lineage>
</organism>
<dbReference type="EMBL" id="MG746602">
    <property type="protein sequence ID" value="AUO78699.1"/>
    <property type="molecule type" value="Genomic_DNA"/>
</dbReference>
<name>A0A2I6UFE4_9CAUD</name>
<accession>A0A2I6UFE4</accession>
<dbReference type="Proteomes" id="UP000240294">
    <property type="component" value="Genome"/>
</dbReference>
<gene>
    <name evidence="1" type="ORF">vBKpnF48_74</name>
</gene>
<evidence type="ECO:0000313" key="2">
    <source>
        <dbReference type="Proteomes" id="UP000240294"/>
    </source>
</evidence>
<reference evidence="2" key="1">
    <citation type="submission" date="2018-01" db="EMBL/GenBank/DDBJ databases">
        <title>Direct submission.</title>
        <authorList>
            <person name="Ciacci N."/>
        </authorList>
    </citation>
    <scope>NUCLEOTIDE SEQUENCE [LARGE SCALE GENOMIC DNA]</scope>
</reference>
<protein>
    <submittedName>
        <fullName evidence="1">Uncharacterized protein</fullName>
    </submittedName>
</protein>